<feature type="compositionally biased region" description="Basic and acidic residues" evidence="1">
    <location>
        <begin position="253"/>
        <end position="265"/>
    </location>
</feature>
<proteinExistence type="predicted"/>
<sequence>MEALGAGANVAAFVVIAAQLSKLLYTTFNSIKDGPDEVRKIANHMLQLHGVLEQLKLSPLAAHDDALVRHIALCVKDLNLLANEVTKLQFLPGEQRTGRLWKRFKCFVDERKLDNIRDQLVQHINTLNFRHSVLQSNAICKTLSNAYLATQSIEALNERITQQIQCQASDLGNLGQNMQSLLTSQTNTLQSNLSFIQAGIENFSSISHNNTNIMLNVLDEIKNSVTSHSSQEDNEKGKDRYTIQKGYDSSSRGARDAENLRDESGRNNGLIHTIARLCDLIKLKNRTFNFHSENDSEAEDIIEDLQNLLKLARMNENIADMACEISPVALRGDIRRFNQAFGQFGLTVNAEGQRLNERFPRTAMTRAQTCAKFQIGDLGSLSLKIIKRTQSSPESTAGHQKDDTGCYERLMVATFMPSDPKKLNMIVATTLQRGLLGSIVPSISRLDVNRVLPIGSPVFAAVQEGRLEDLRMMLQNGEASLRDHDEEGANLLMYAIQNPADTIKFFLGPRLRSHLAYLNDPLLDINTLLLSACWAVDIGRFKERISSLLELGADISIRDSQGRSCLHIFLSHATPFSMLSHQLRGITYLLDNGADPYACDHKGISVSELAYENRTLFLKKDTGSMLGDLWDRALHSCGREEFESLWEWKEDECPYWDDVTWPQPKRWPLPEFEYSDDEADGEADEEANEENNGDCESSSDGETCTICEARDAGYAPRVNPRLCGDCQDWDDLLHVNFCRERTESHAPLNPVPFCYKHNPNWPPNRKGNYSELKSLPFFSRAHFAARSHCILCSAVGDALERASSEGQETKIAVWRPFIFDPGRNQWNVRDEQTAVEKGMVPWLQKCVLAVCIATNPVGEDAWAYQPGIVEFVLRYEKWCYDLSHIAPWDRRVVDTGQIKKWLHRCVHEHGEECAVSRVPPSIGLPRGFRLIDVRERRVVLLQAEVEYAALSYVWSMASASPERQSLQLHSGNIEPLEEPDSLTDSILPEVVADAIHLCLEIGQRYLWVDRFCIVQDDLELKAEQIDAMGVIYDRAFLTIVALGDGPTPGLAGLSCRPREASFKNWSWDLLPTMSNPVGEARIPLIDMALSESSWNDRAWTFQERALSKRKVYFDAGQVYGDCAKERWQEKPEDEDEAEWKKSGAWELQGLNDRLWDFSQDTFAVYSGIISHFSPRKLTFPDDVLRAFAGVVNVLEAQLKRPILLGHPEEFFTKSLSWVPQPGFMVTRRALDGVPTWSWASWDSKATWDDDWTIAPGIYLATIISGLKASFVNFYVSDPKEGLRPVKERHQPLEDYLVEQKRAALKVIKGTADSWWPSSISSDPMTVEVGELDEVIKVVWDWAHQKAKDDDGAWPPSTLRIPPKDRLHDLSETATAFAALRNLEQTIDTQWWPPTVAKDLETRQQLEKLSTEARALAEERPNSIIFNTTCAYLRVGPFGRMWFKIPPRRNLSGCAIQNKEGIPVGITMAMAPQLTFDMFQKGRECLVALLGICTVKRWMQWDKGERSRLDPHHLKEMCLFVMIMEEKDGVCKRLAVGVVYVDEWMKLQPQWRTLVLA</sequence>
<dbReference type="Gene3D" id="1.25.40.20">
    <property type="entry name" value="Ankyrin repeat-containing domain"/>
    <property type="match status" value="1"/>
</dbReference>
<feature type="compositionally biased region" description="Basic and acidic residues" evidence="1">
    <location>
        <begin position="230"/>
        <end position="242"/>
    </location>
</feature>
<evidence type="ECO:0000256" key="1">
    <source>
        <dbReference type="SAM" id="MobiDB-lite"/>
    </source>
</evidence>
<dbReference type="PANTHER" id="PTHR33112">
    <property type="entry name" value="DOMAIN PROTEIN, PUTATIVE-RELATED"/>
    <property type="match status" value="1"/>
</dbReference>
<feature type="region of interest" description="Disordered" evidence="1">
    <location>
        <begin position="670"/>
        <end position="701"/>
    </location>
</feature>
<dbReference type="InParanoid" id="A0A7C8MF05"/>
<protein>
    <recommendedName>
        <fullName evidence="2">Heterokaryon incompatibility domain-containing protein</fullName>
    </recommendedName>
</protein>
<evidence type="ECO:0000313" key="4">
    <source>
        <dbReference type="Proteomes" id="UP000481858"/>
    </source>
</evidence>
<dbReference type="SUPFAM" id="SSF48403">
    <property type="entry name" value="Ankyrin repeat"/>
    <property type="match status" value="1"/>
</dbReference>
<reference evidence="3 4" key="1">
    <citation type="submission" date="2019-12" db="EMBL/GenBank/DDBJ databases">
        <title>Draft genome sequence of the ascomycete Xylaria multiplex DSM 110363.</title>
        <authorList>
            <person name="Buettner E."/>
            <person name="Kellner H."/>
        </authorList>
    </citation>
    <scope>NUCLEOTIDE SEQUENCE [LARGE SCALE GENOMIC DNA]</scope>
    <source>
        <strain evidence="3 4">DSM 110363</strain>
    </source>
</reference>
<dbReference type="Proteomes" id="UP000481858">
    <property type="component" value="Unassembled WGS sequence"/>
</dbReference>
<dbReference type="InterPro" id="IPR010730">
    <property type="entry name" value="HET"/>
</dbReference>
<keyword evidence="4" id="KW-1185">Reference proteome</keyword>
<comment type="caution">
    <text evidence="3">The sequence shown here is derived from an EMBL/GenBank/DDBJ whole genome shotgun (WGS) entry which is preliminary data.</text>
</comment>
<dbReference type="PANTHER" id="PTHR33112:SF12">
    <property type="entry name" value="HETEROKARYON INCOMPATIBILITY DOMAIN-CONTAINING PROTEIN"/>
    <property type="match status" value="1"/>
</dbReference>
<dbReference type="EMBL" id="WUBL01000267">
    <property type="protein sequence ID" value="KAF2962832.1"/>
    <property type="molecule type" value="Genomic_DNA"/>
</dbReference>
<dbReference type="OrthoDB" id="5135333at2759"/>
<dbReference type="Pfam" id="PF06985">
    <property type="entry name" value="HET"/>
    <property type="match status" value="1"/>
</dbReference>
<accession>A0A7C8MF05</accession>
<feature type="compositionally biased region" description="Acidic residues" evidence="1">
    <location>
        <begin position="673"/>
        <end position="699"/>
    </location>
</feature>
<dbReference type="InterPro" id="IPR036770">
    <property type="entry name" value="Ankyrin_rpt-contain_sf"/>
</dbReference>
<feature type="domain" description="Heterokaryon incompatibility" evidence="2">
    <location>
        <begin position="947"/>
        <end position="1103"/>
    </location>
</feature>
<evidence type="ECO:0000313" key="3">
    <source>
        <dbReference type="EMBL" id="KAF2962832.1"/>
    </source>
</evidence>
<evidence type="ECO:0000259" key="2">
    <source>
        <dbReference type="Pfam" id="PF06985"/>
    </source>
</evidence>
<name>A0A7C8MF05_9PEZI</name>
<feature type="region of interest" description="Disordered" evidence="1">
    <location>
        <begin position="226"/>
        <end position="265"/>
    </location>
</feature>
<gene>
    <name evidence="3" type="ORF">GQX73_g10740</name>
</gene>
<organism evidence="3 4">
    <name type="scientific">Xylaria multiplex</name>
    <dbReference type="NCBI Taxonomy" id="323545"/>
    <lineage>
        <taxon>Eukaryota</taxon>
        <taxon>Fungi</taxon>
        <taxon>Dikarya</taxon>
        <taxon>Ascomycota</taxon>
        <taxon>Pezizomycotina</taxon>
        <taxon>Sordariomycetes</taxon>
        <taxon>Xylariomycetidae</taxon>
        <taxon>Xylariales</taxon>
        <taxon>Xylariaceae</taxon>
        <taxon>Xylaria</taxon>
    </lineage>
</organism>